<dbReference type="OrthoDB" id="4422408at2"/>
<organism evidence="3 4">
    <name type="scientific">Mycobacterium fragae</name>
    <dbReference type="NCBI Taxonomy" id="1260918"/>
    <lineage>
        <taxon>Bacteria</taxon>
        <taxon>Bacillati</taxon>
        <taxon>Actinomycetota</taxon>
        <taxon>Actinomycetes</taxon>
        <taxon>Mycobacteriales</taxon>
        <taxon>Mycobacteriaceae</taxon>
        <taxon>Mycobacterium</taxon>
    </lineage>
</organism>
<evidence type="ECO:0008006" key="5">
    <source>
        <dbReference type="Google" id="ProtNLM"/>
    </source>
</evidence>
<reference evidence="3 4" key="1">
    <citation type="submission" date="2016-01" db="EMBL/GenBank/DDBJ databases">
        <title>The new phylogeny of the genus Mycobacterium.</title>
        <authorList>
            <person name="Tarcisio F."/>
            <person name="Conor M."/>
            <person name="Antonella G."/>
            <person name="Elisabetta G."/>
            <person name="Giulia F.S."/>
            <person name="Sara T."/>
            <person name="Anna F."/>
            <person name="Clotilde B."/>
            <person name="Roberto B."/>
            <person name="Veronica D.S."/>
            <person name="Fabio R."/>
            <person name="Monica P."/>
            <person name="Olivier J."/>
            <person name="Enrico T."/>
            <person name="Nicola S."/>
        </authorList>
    </citation>
    <scope>NUCLEOTIDE SEQUENCE [LARGE SCALE GENOMIC DNA]</scope>
    <source>
        <strain evidence="3 4">DSM 45731</strain>
    </source>
</reference>
<name>A0A1X1V6J1_9MYCO</name>
<gene>
    <name evidence="3" type="ORF">AWC06_06245</name>
</gene>
<sequence length="251" mass="26275">MSARRNRSNSDSRPDTTNGKPTVSARALAQIIERSARIQGPAAAAYVERLRRAHPGALPADIVSKLEKRYLAAVTASGAAVGSAALLPGVGILTALSAAAGETAVFLEATAFFALALAVVYGVPAENRERRRALVLAVLVGDDSKHAIAELIGSGRTSGAWLSEGVASLPMPALSQLNSRLLKYAVKRYTLRRGALLFGKMLPVGIGAGIGAVGNRMVGKKIVRNTRKAFGTPPARWPVTLHLLPTVRDVG</sequence>
<dbReference type="Proteomes" id="UP000194000">
    <property type="component" value="Unassembled WGS sequence"/>
</dbReference>
<keyword evidence="4" id="KW-1185">Reference proteome</keyword>
<comment type="caution">
    <text evidence="3">The sequence shown here is derived from an EMBL/GenBank/DDBJ whole genome shotgun (WGS) entry which is preliminary data.</text>
</comment>
<keyword evidence="2" id="KW-0472">Membrane</keyword>
<dbReference type="STRING" id="1260918.AWC06_06245"/>
<evidence type="ECO:0000313" key="4">
    <source>
        <dbReference type="Proteomes" id="UP000194000"/>
    </source>
</evidence>
<accession>A0A1X1V6J1</accession>
<dbReference type="RefSeq" id="WP_085193802.1">
    <property type="nucleotide sequence ID" value="NZ_JACKVI010000009.1"/>
</dbReference>
<dbReference type="AlphaFoldDB" id="A0A1X1V6J1"/>
<keyword evidence="2" id="KW-1133">Transmembrane helix</keyword>
<evidence type="ECO:0000313" key="3">
    <source>
        <dbReference type="EMBL" id="ORV64657.1"/>
    </source>
</evidence>
<keyword evidence="2" id="KW-0812">Transmembrane</keyword>
<feature type="region of interest" description="Disordered" evidence="1">
    <location>
        <begin position="1"/>
        <end position="23"/>
    </location>
</feature>
<evidence type="ECO:0000256" key="2">
    <source>
        <dbReference type="SAM" id="Phobius"/>
    </source>
</evidence>
<proteinExistence type="predicted"/>
<dbReference type="EMBL" id="LQOW01000003">
    <property type="protein sequence ID" value="ORV64657.1"/>
    <property type="molecule type" value="Genomic_DNA"/>
</dbReference>
<evidence type="ECO:0000256" key="1">
    <source>
        <dbReference type="SAM" id="MobiDB-lite"/>
    </source>
</evidence>
<feature type="transmembrane region" description="Helical" evidence="2">
    <location>
        <begin position="104"/>
        <end position="123"/>
    </location>
</feature>
<protein>
    <recommendedName>
        <fullName evidence="5">Di-and tripeptidase</fullName>
    </recommendedName>
</protein>
<feature type="transmembrane region" description="Helical" evidence="2">
    <location>
        <begin position="70"/>
        <end position="98"/>
    </location>
</feature>